<accession>A0ABM0XI13</accession>
<evidence type="ECO:0000256" key="1">
    <source>
        <dbReference type="ARBA" id="ARBA00010394"/>
    </source>
</evidence>
<keyword evidence="4" id="KW-0653">Protein transport</keyword>
<dbReference type="InterPro" id="IPR032413">
    <property type="entry name" value="Arm_3"/>
</dbReference>
<sequence>MQTQAVISSALPGLLNILDSTYNNPYVQMSIKKETCCAVSNITAGNTSHIQQVIQAGLIKPLLELLQTGELDVKKEALWAISNATSGGNHDQIKFLVRQGCIKPLCDLLTCPDPRVVTAALEGLYKILKVAEAEKKAVDGYKYAQMIDDAGGLKKIEDLKSHDNTDEKIVKFLELYWLVRIWEG</sequence>
<evidence type="ECO:0000256" key="4">
    <source>
        <dbReference type="ARBA" id="ARBA00022927"/>
    </source>
</evidence>
<evidence type="ECO:0000313" key="5">
    <source>
        <dbReference type="Proteomes" id="UP000694864"/>
    </source>
</evidence>
<keyword evidence="5" id="KW-1185">Reference proteome</keyword>
<gene>
    <name evidence="6" type="primary">LOC104764460</name>
</gene>
<evidence type="ECO:0000256" key="3">
    <source>
        <dbReference type="ARBA" id="ARBA00022737"/>
    </source>
</evidence>
<evidence type="ECO:0000256" key="2">
    <source>
        <dbReference type="ARBA" id="ARBA00022448"/>
    </source>
</evidence>
<organism evidence="5 6">
    <name type="scientific">Camelina sativa</name>
    <name type="common">False flax</name>
    <name type="synonym">Myagrum sativum</name>
    <dbReference type="NCBI Taxonomy" id="90675"/>
    <lineage>
        <taxon>Eukaryota</taxon>
        <taxon>Viridiplantae</taxon>
        <taxon>Streptophyta</taxon>
        <taxon>Embryophyta</taxon>
        <taxon>Tracheophyta</taxon>
        <taxon>Spermatophyta</taxon>
        <taxon>Magnoliopsida</taxon>
        <taxon>eudicotyledons</taxon>
        <taxon>Gunneridae</taxon>
        <taxon>Pentapetalae</taxon>
        <taxon>rosids</taxon>
        <taxon>malvids</taxon>
        <taxon>Brassicales</taxon>
        <taxon>Brassicaceae</taxon>
        <taxon>Camelineae</taxon>
        <taxon>Camelina</taxon>
    </lineage>
</organism>
<dbReference type="InterPro" id="IPR011989">
    <property type="entry name" value="ARM-like"/>
</dbReference>
<proteinExistence type="inferred from homology"/>
<comment type="similarity">
    <text evidence="1">Belongs to the importin alpha family.</text>
</comment>
<dbReference type="Pfam" id="PF00514">
    <property type="entry name" value="Arm"/>
    <property type="match status" value="2"/>
</dbReference>
<reference evidence="6" key="2">
    <citation type="submission" date="2025-08" db="UniProtKB">
        <authorList>
            <consortium name="RefSeq"/>
        </authorList>
    </citation>
    <scope>IDENTIFICATION</scope>
    <source>
        <tissue evidence="6">Leaf</tissue>
    </source>
</reference>
<dbReference type="InterPro" id="IPR000225">
    <property type="entry name" value="Armadillo"/>
</dbReference>
<keyword evidence="3" id="KW-0677">Repeat</keyword>
<dbReference type="SMART" id="SM00185">
    <property type="entry name" value="ARM"/>
    <property type="match status" value="3"/>
</dbReference>
<dbReference type="Gene3D" id="1.25.10.10">
    <property type="entry name" value="Leucine-rich Repeat Variant"/>
    <property type="match status" value="1"/>
</dbReference>
<dbReference type="PANTHER" id="PTHR23316">
    <property type="entry name" value="IMPORTIN ALPHA"/>
    <property type="match status" value="1"/>
</dbReference>
<dbReference type="SUPFAM" id="SSF48371">
    <property type="entry name" value="ARM repeat"/>
    <property type="match status" value="1"/>
</dbReference>
<evidence type="ECO:0000313" key="6">
    <source>
        <dbReference type="RefSeq" id="XP_010486300.1"/>
    </source>
</evidence>
<protein>
    <submittedName>
        <fullName evidence="6">Importin subunit alpha-6-like</fullName>
    </submittedName>
</protein>
<name>A0ABM0XI13_CAMSA</name>
<dbReference type="Proteomes" id="UP000694864">
    <property type="component" value="Chromosome 19"/>
</dbReference>
<dbReference type="Pfam" id="PF16186">
    <property type="entry name" value="Arm_3"/>
    <property type="match status" value="1"/>
</dbReference>
<reference evidence="5" key="1">
    <citation type="journal article" date="2014" name="Nat. Commun.">
        <title>The emerging biofuel crop Camelina sativa retains a highly undifferentiated hexaploid genome structure.</title>
        <authorList>
            <person name="Kagale S."/>
            <person name="Koh C."/>
            <person name="Nixon J."/>
            <person name="Bollina V."/>
            <person name="Clarke W.E."/>
            <person name="Tuteja R."/>
            <person name="Spillane C."/>
            <person name="Robinson S.J."/>
            <person name="Links M.G."/>
            <person name="Clarke C."/>
            <person name="Higgins E.E."/>
            <person name="Huebert T."/>
            <person name="Sharpe A.G."/>
            <person name="Parkin I.A."/>
        </authorList>
    </citation>
    <scope>NUCLEOTIDE SEQUENCE [LARGE SCALE GENOMIC DNA]</scope>
    <source>
        <strain evidence="5">cv. DH55</strain>
    </source>
</reference>
<keyword evidence="2" id="KW-0813">Transport</keyword>
<dbReference type="InterPro" id="IPR016024">
    <property type="entry name" value="ARM-type_fold"/>
</dbReference>
<dbReference type="GeneID" id="104764460"/>
<dbReference type="RefSeq" id="XP_010486300.1">
    <property type="nucleotide sequence ID" value="XM_010487998.2"/>
</dbReference>